<sequence>MDMMLRHQKTMLALRQQMGWPPFKPANDCIAFTSGKTSDFEVGMELGRIAQMLGKDVIYSGWASVGATTPAAFTIAWRDLLTVDIIDRALPYAANDQAPVVLVSTRRNEHFAIDQRGSLVRVPGRPKSLGAGRRLAMKRIKAAAKTMGDELLAGNRHVPWGAETIAPDTAQVEPVVRFG</sequence>
<organism evidence="1 2">
    <name type="scientific">Sphingomonas jeddahensis</name>
    <dbReference type="NCBI Taxonomy" id="1915074"/>
    <lineage>
        <taxon>Bacteria</taxon>
        <taxon>Pseudomonadati</taxon>
        <taxon>Pseudomonadota</taxon>
        <taxon>Alphaproteobacteria</taxon>
        <taxon>Sphingomonadales</taxon>
        <taxon>Sphingomonadaceae</taxon>
        <taxon>Sphingomonas</taxon>
    </lineage>
</organism>
<gene>
    <name evidence="1" type="ORF">SPHI_04600</name>
</gene>
<evidence type="ECO:0000313" key="1">
    <source>
        <dbReference type="EMBL" id="ONF97025.1"/>
    </source>
</evidence>
<dbReference type="RefSeq" id="WP_076743288.1">
    <property type="nucleotide sequence ID" value="NZ_MPSB01000002.1"/>
</dbReference>
<accession>A0A1V2EX24</accession>
<protein>
    <submittedName>
        <fullName evidence="1">Uncharacterized protein</fullName>
    </submittedName>
</protein>
<dbReference type="OrthoDB" id="7562925at2"/>
<dbReference type="Proteomes" id="UP000188729">
    <property type="component" value="Unassembled WGS sequence"/>
</dbReference>
<name>A0A1V2EX24_9SPHN</name>
<dbReference type="EMBL" id="MPSB01000002">
    <property type="protein sequence ID" value="ONF97025.1"/>
    <property type="molecule type" value="Genomic_DNA"/>
</dbReference>
<evidence type="ECO:0000313" key="2">
    <source>
        <dbReference type="Proteomes" id="UP000188729"/>
    </source>
</evidence>
<comment type="caution">
    <text evidence="1">The sequence shown here is derived from an EMBL/GenBank/DDBJ whole genome shotgun (WGS) entry which is preliminary data.</text>
</comment>
<proteinExistence type="predicted"/>
<reference evidence="1 2" key="1">
    <citation type="submission" date="2016-11" db="EMBL/GenBank/DDBJ databases">
        <title>Genome sequence of Sphingomonas jeddahensis G39.</title>
        <authorList>
            <person name="Poehlein A."/>
            <person name="Wuebbeler J.H."/>
            <person name="Steinbuechel A."/>
            <person name="Daniel R."/>
        </authorList>
    </citation>
    <scope>NUCLEOTIDE SEQUENCE [LARGE SCALE GENOMIC DNA]</scope>
    <source>
        <strain evidence="1 2">G39</strain>
    </source>
</reference>
<keyword evidence="2" id="KW-1185">Reference proteome</keyword>
<dbReference type="AlphaFoldDB" id="A0A1V2EX24"/>
<dbReference type="STRING" id="1915074.SPHI_04600"/>